<sequence>MGIAQSAYKYRGLEHADSIRLLHLSPAKNPKDDLRGSLVHTTLQERSQNLLEPYTALSYVWSSSEKTHSIRLDGQYMGITRSLDSALRDMRDAVTTRKIWADALCINQSDAGEKAGQVALMGRIYSTASHTIIHLPLATAETERIFDSALHLSNGGLSPSDTVTLAALQTEPEFDDTRRLILSAAWFTRAWVFQELVLSLDPWVQISSTSRARWADFCKVIGAEHVIPAMGLTTPLMNIPERHPNPFMDIAEPYRRMSAVPLYSLLAARRGIGVTDPRDIVYANLGIVSDAKDVCKYITVDYSRPSEALFYDTARYVLETAGFDYLIYQSLRGPEDGANRRNLNLAFWIPDWTCRARTNTSSDQQPRVLTFVSGTVISSSVQYSSPGNLFGQDQFELRQLAHELDRRLRVINLEIRGTHHLVMSDPPTLSFTGIVWDVIEGISAVIPELELPTIHFGDPIASVYTTPLKAFLDSRASSTPGAANGTSEKLVSSRLDEISSQASRAAETGVGMYHRTDVDKRGRLPKGRLAAGKNGSLHIVPEETREGHIVVEVGPSHIILVLRPLSSMDLSAQPTQPNPLDLRILNELEVANGRKGCVPQVTRPHTEATVTTSSSDFGYPKRVEWREKLNADDVIRVQHCKLMGEALCIQLVQTQIASFGWTPPPPNATVMDIFTLH</sequence>
<reference evidence="2" key="1">
    <citation type="journal article" date="2023" name="Mol. Phylogenet. Evol.">
        <title>Genome-scale phylogeny and comparative genomics of the fungal order Sordariales.</title>
        <authorList>
            <person name="Hensen N."/>
            <person name="Bonometti L."/>
            <person name="Westerberg I."/>
            <person name="Brannstrom I.O."/>
            <person name="Guillou S."/>
            <person name="Cros-Aarteil S."/>
            <person name="Calhoun S."/>
            <person name="Haridas S."/>
            <person name="Kuo A."/>
            <person name="Mondo S."/>
            <person name="Pangilinan J."/>
            <person name="Riley R."/>
            <person name="LaButti K."/>
            <person name="Andreopoulos B."/>
            <person name="Lipzen A."/>
            <person name="Chen C."/>
            <person name="Yan M."/>
            <person name="Daum C."/>
            <person name="Ng V."/>
            <person name="Clum A."/>
            <person name="Steindorff A."/>
            <person name="Ohm R.A."/>
            <person name="Martin F."/>
            <person name="Silar P."/>
            <person name="Natvig D.O."/>
            <person name="Lalanne C."/>
            <person name="Gautier V."/>
            <person name="Ament-Velasquez S.L."/>
            <person name="Kruys A."/>
            <person name="Hutchinson M.I."/>
            <person name="Powell A.J."/>
            <person name="Barry K."/>
            <person name="Miller A.N."/>
            <person name="Grigoriev I.V."/>
            <person name="Debuchy R."/>
            <person name="Gladieux P."/>
            <person name="Hiltunen Thoren M."/>
            <person name="Johannesson H."/>
        </authorList>
    </citation>
    <scope>NUCLEOTIDE SEQUENCE</scope>
    <source>
        <strain evidence="2">PSN243</strain>
    </source>
</reference>
<dbReference type="PANTHER" id="PTHR24148:SF73">
    <property type="entry name" value="HET DOMAIN PROTEIN (AFU_ORTHOLOGUE AFUA_8G01020)"/>
    <property type="match status" value="1"/>
</dbReference>
<keyword evidence="3" id="KW-1185">Reference proteome</keyword>
<dbReference type="EMBL" id="MU865968">
    <property type="protein sequence ID" value="KAK4445198.1"/>
    <property type="molecule type" value="Genomic_DNA"/>
</dbReference>
<organism evidence="2 3">
    <name type="scientific">Podospora aff. communis PSN243</name>
    <dbReference type="NCBI Taxonomy" id="3040156"/>
    <lineage>
        <taxon>Eukaryota</taxon>
        <taxon>Fungi</taxon>
        <taxon>Dikarya</taxon>
        <taxon>Ascomycota</taxon>
        <taxon>Pezizomycotina</taxon>
        <taxon>Sordariomycetes</taxon>
        <taxon>Sordariomycetidae</taxon>
        <taxon>Sordariales</taxon>
        <taxon>Podosporaceae</taxon>
        <taxon>Podospora</taxon>
    </lineage>
</organism>
<comment type="caution">
    <text evidence="2">The sequence shown here is derived from an EMBL/GenBank/DDBJ whole genome shotgun (WGS) entry which is preliminary data.</text>
</comment>
<reference evidence="2" key="2">
    <citation type="submission" date="2023-05" db="EMBL/GenBank/DDBJ databases">
        <authorList>
            <consortium name="Lawrence Berkeley National Laboratory"/>
            <person name="Steindorff A."/>
            <person name="Hensen N."/>
            <person name="Bonometti L."/>
            <person name="Westerberg I."/>
            <person name="Brannstrom I.O."/>
            <person name="Guillou S."/>
            <person name="Cros-Aarteil S."/>
            <person name="Calhoun S."/>
            <person name="Haridas S."/>
            <person name="Kuo A."/>
            <person name="Mondo S."/>
            <person name="Pangilinan J."/>
            <person name="Riley R."/>
            <person name="Labutti K."/>
            <person name="Andreopoulos B."/>
            <person name="Lipzen A."/>
            <person name="Chen C."/>
            <person name="Yanf M."/>
            <person name="Daum C."/>
            <person name="Ng V."/>
            <person name="Clum A."/>
            <person name="Ohm R."/>
            <person name="Martin F."/>
            <person name="Silar P."/>
            <person name="Natvig D."/>
            <person name="Lalanne C."/>
            <person name="Gautier V."/>
            <person name="Ament-Velasquez S.L."/>
            <person name="Kruys A."/>
            <person name="Hutchinson M.I."/>
            <person name="Powell A.J."/>
            <person name="Barry K."/>
            <person name="Miller A.N."/>
            <person name="Grigoriev I.V."/>
            <person name="Debuchy R."/>
            <person name="Gladieux P."/>
            <person name="Thoren M.H."/>
            <person name="Johannesson H."/>
        </authorList>
    </citation>
    <scope>NUCLEOTIDE SEQUENCE</scope>
    <source>
        <strain evidence="2">PSN243</strain>
    </source>
</reference>
<dbReference type="InterPro" id="IPR010730">
    <property type="entry name" value="HET"/>
</dbReference>
<proteinExistence type="predicted"/>
<accession>A0AAV9GCV0</accession>
<dbReference type="AlphaFoldDB" id="A0AAV9GCV0"/>
<evidence type="ECO:0000313" key="2">
    <source>
        <dbReference type="EMBL" id="KAK4445198.1"/>
    </source>
</evidence>
<protein>
    <submittedName>
        <fullName evidence="2">Heterokaryon incompatibility protein-domain-containing protein</fullName>
    </submittedName>
</protein>
<gene>
    <name evidence="2" type="ORF">QBC34DRAFT_166294</name>
</gene>
<name>A0AAV9GCV0_9PEZI</name>
<dbReference type="Proteomes" id="UP001321760">
    <property type="component" value="Unassembled WGS sequence"/>
</dbReference>
<evidence type="ECO:0000259" key="1">
    <source>
        <dbReference type="Pfam" id="PF06985"/>
    </source>
</evidence>
<evidence type="ECO:0000313" key="3">
    <source>
        <dbReference type="Proteomes" id="UP001321760"/>
    </source>
</evidence>
<feature type="domain" description="Heterokaryon incompatibility" evidence="1">
    <location>
        <begin position="54"/>
        <end position="195"/>
    </location>
</feature>
<dbReference type="PANTHER" id="PTHR24148">
    <property type="entry name" value="ANKYRIN REPEAT DOMAIN-CONTAINING PROTEIN 39 HOMOLOG-RELATED"/>
    <property type="match status" value="1"/>
</dbReference>
<dbReference type="InterPro" id="IPR052895">
    <property type="entry name" value="HetReg/Transcr_Mod"/>
</dbReference>
<dbReference type="Pfam" id="PF06985">
    <property type="entry name" value="HET"/>
    <property type="match status" value="1"/>
</dbReference>